<comment type="similarity">
    <text evidence="3 6">Belongs to the pectinacetylesterase family.</text>
</comment>
<evidence type="ECO:0000256" key="1">
    <source>
        <dbReference type="ARBA" id="ARBA00003534"/>
    </source>
</evidence>
<dbReference type="EMBL" id="JAAWWB010000008">
    <property type="protein sequence ID" value="KAG6778411.1"/>
    <property type="molecule type" value="Genomic_DNA"/>
</dbReference>
<evidence type="ECO:0000313" key="9">
    <source>
        <dbReference type="Proteomes" id="UP000886885"/>
    </source>
</evidence>
<keyword evidence="6" id="KW-0964">Secreted</keyword>
<dbReference type="Proteomes" id="UP000886885">
    <property type="component" value="Chromosome 4D"/>
</dbReference>
<gene>
    <name evidence="8" type="ORF">POTOM_018273</name>
</gene>
<comment type="caution">
    <text evidence="8">The sequence shown here is derived from an EMBL/GenBank/DDBJ whole genome shotgun (WGS) entry which is preliminary data.</text>
</comment>
<dbReference type="AlphaFoldDB" id="A0A8X7ZYW9"/>
<feature type="region of interest" description="Disordered" evidence="7">
    <location>
        <begin position="484"/>
        <end position="513"/>
    </location>
</feature>
<name>A0A8X7ZYW9_POPTO</name>
<protein>
    <recommendedName>
        <fullName evidence="6">Pectin acetylesterase</fullName>
        <ecNumber evidence="6">3.1.1.-</ecNumber>
    </recommendedName>
</protein>
<dbReference type="GO" id="GO:0009505">
    <property type="term" value="C:plant-type cell wall"/>
    <property type="evidence" value="ECO:0007669"/>
    <property type="project" value="TreeGrafter"/>
</dbReference>
<evidence type="ECO:0000256" key="3">
    <source>
        <dbReference type="ARBA" id="ARBA00005784"/>
    </source>
</evidence>
<reference evidence="8" key="1">
    <citation type="journal article" date="2020" name="bioRxiv">
        <title>Hybrid origin of Populus tomentosa Carr. identified through genome sequencing and phylogenomic analysis.</title>
        <authorList>
            <person name="An X."/>
            <person name="Gao K."/>
            <person name="Chen Z."/>
            <person name="Li J."/>
            <person name="Yang X."/>
            <person name="Yang X."/>
            <person name="Zhou J."/>
            <person name="Guo T."/>
            <person name="Zhao T."/>
            <person name="Huang S."/>
            <person name="Miao D."/>
            <person name="Khan W.U."/>
            <person name="Rao P."/>
            <person name="Ye M."/>
            <person name="Lei B."/>
            <person name="Liao W."/>
            <person name="Wang J."/>
            <person name="Ji L."/>
            <person name="Li Y."/>
            <person name="Guo B."/>
            <person name="Mustafa N.S."/>
            <person name="Li S."/>
            <person name="Yun Q."/>
            <person name="Keller S.R."/>
            <person name="Mao J."/>
            <person name="Zhang R."/>
            <person name="Strauss S.H."/>
        </authorList>
    </citation>
    <scope>NUCLEOTIDE SEQUENCE</scope>
    <source>
        <strain evidence="8">GM15</strain>
        <tissue evidence="8">Leaf</tissue>
    </source>
</reference>
<dbReference type="GO" id="GO:0071555">
    <property type="term" value="P:cell wall organization"/>
    <property type="evidence" value="ECO:0007669"/>
    <property type="project" value="UniProtKB-KW"/>
</dbReference>
<evidence type="ECO:0000256" key="6">
    <source>
        <dbReference type="RuleBase" id="RU363114"/>
    </source>
</evidence>
<dbReference type="GO" id="GO:0052793">
    <property type="term" value="F:pectin acetylesterase activity"/>
    <property type="evidence" value="ECO:0007669"/>
    <property type="project" value="TreeGrafter"/>
</dbReference>
<dbReference type="EC" id="3.1.1.-" evidence="6"/>
<keyword evidence="6" id="KW-0732">Signal</keyword>
<keyword evidence="6" id="KW-0378">Hydrolase</keyword>
<feature type="signal peptide" evidence="6">
    <location>
        <begin position="1"/>
        <end position="24"/>
    </location>
</feature>
<dbReference type="InterPro" id="IPR004963">
    <property type="entry name" value="PAE/NOTUM"/>
</dbReference>
<evidence type="ECO:0000256" key="7">
    <source>
        <dbReference type="SAM" id="MobiDB-lite"/>
    </source>
</evidence>
<evidence type="ECO:0000256" key="5">
    <source>
        <dbReference type="ARBA" id="ARBA00023316"/>
    </source>
</evidence>
<comment type="function">
    <text evidence="1 6">Hydrolyzes acetyl esters in homogalacturonan regions of pectin. In type I primary cell wall, galacturonic acid residues of pectin can be acetylated at the O-2 and O-3 positions. Decreasing the degree of acetylation of pectin gels in vitro alters their physical properties.</text>
</comment>
<sequence length="513" mass="56997">MVDSRLGHWLKLLVSLMLLLKTQGLYVGITYVKSAVATGAVCLDGSPPAYHWDKGFGTGINSWLIHFEVCVLVLVHLIISYANKTKLLLMPFACDIKGGGWCNNVTSCLSRKKTHLGSSKLMGQQIAFSGIMNNKRPFNPDFYNWNRVKIRYCDGSSFTGDVQAVNPATNLHFRGARIWLAVIEDLLPKGLKNAENALLSGCSAGGLASILHCDSFRALLRMGTKVKCLSDAGYFIRVKDVSGAPHVQTYFNEIVTLHVLSSDFLLPSNVDFTEEQMKTCYFSFSGICKKSAPVLHFNAETLICKHALADMCFFPQYVAPQVRTPLFILNAAYDSWQIRNILAPSIADPLGVWKSCKLDINNCSPLQLKSMQDFRLQFLNALNKSINSSSRGLYIDSCYAHCQTETQEKWFMEDSPVLGKKKIAKAVGDWFYDRNPFQKIDCPYPCNPSCQNSDLAPPNNPEKKPPNGSAASVDISFFMVKEEVDADSQRKSTGRQQFPDDDVMAATTPNKAV</sequence>
<proteinExistence type="inferred from homology"/>
<keyword evidence="9" id="KW-1185">Reference proteome</keyword>
<dbReference type="PANTHER" id="PTHR21562">
    <property type="entry name" value="NOTUM-RELATED"/>
    <property type="match status" value="1"/>
</dbReference>
<keyword evidence="4 6" id="KW-0134">Cell wall</keyword>
<accession>A0A8X7ZYW9</accession>
<dbReference type="PANTHER" id="PTHR21562:SF93">
    <property type="entry name" value="PECTIN ACETYLESTERASE 8"/>
    <property type="match status" value="1"/>
</dbReference>
<evidence type="ECO:0000256" key="2">
    <source>
        <dbReference type="ARBA" id="ARBA00004191"/>
    </source>
</evidence>
<dbReference type="Pfam" id="PF03283">
    <property type="entry name" value="PAE"/>
    <property type="match status" value="2"/>
</dbReference>
<comment type="subcellular location">
    <subcellularLocation>
        <location evidence="2 6">Secreted</location>
        <location evidence="2 6">Cell wall</location>
    </subcellularLocation>
</comment>
<feature type="chain" id="PRO_5036517582" description="Pectin acetylesterase" evidence="6">
    <location>
        <begin position="25"/>
        <end position="513"/>
    </location>
</feature>
<evidence type="ECO:0000256" key="4">
    <source>
        <dbReference type="ARBA" id="ARBA00022512"/>
    </source>
</evidence>
<dbReference type="OrthoDB" id="2015280at2759"/>
<organism evidence="8 9">
    <name type="scientific">Populus tomentosa</name>
    <name type="common">Chinese white poplar</name>
    <dbReference type="NCBI Taxonomy" id="118781"/>
    <lineage>
        <taxon>Eukaryota</taxon>
        <taxon>Viridiplantae</taxon>
        <taxon>Streptophyta</taxon>
        <taxon>Embryophyta</taxon>
        <taxon>Tracheophyta</taxon>
        <taxon>Spermatophyta</taxon>
        <taxon>Magnoliopsida</taxon>
        <taxon>eudicotyledons</taxon>
        <taxon>Gunneridae</taxon>
        <taxon>Pentapetalae</taxon>
        <taxon>rosids</taxon>
        <taxon>fabids</taxon>
        <taxon>Malpighiales</taxon>
        <taxon>Salicaceae</taxon>
        <taxon>Saliceae</taxon>
        <taxon>Populus</taxon>
    </lineage>
</organism>
<keyword evidence="5 6" id="KW-0961">Cell wall biogenesis/degradation</keyword>
<evidence type="ECO:0000313" key="8">
    <source>
        <dbReference type="EMBL" id="KAG6778411.1"/>
    </source>
</evidence>